<evidence type="ECO:0000256" key="22">
    <source>
        <dbReference type="ARBA" id="ARBA00049360"/>
    </source>
</evidence>
<comment type="similarity">
    <text evidence="4">Belongs to the nanoviruses/circoviruses replication-associated protein family.</text>
</comment>
<evidence type="ECO:0000256" key="12">
    <source>
        <dbReference type="ARBA" id="ARBA00022741"/>
    </source>
</evidence>
<evidence type="ECO:0000256" key="3">
    <source>
        <dbReference type="ARBA" id="ARBA00004147"/>
    </source>
</evidence>
<protein>
    <recommendedName>
        <fullName evidence="5">Replication-associated protein</fullName>
    </recommendedName>
    <alternativeName>
        <fullName evidence="20">ATP-dependent helicase Rep</fullName>
    </alternativeName>
    <alternativeName>
        <fullName evidence="21">RepP</fullName>
    </alternativeName>
</protein>
<dbReference type="GO" id="GO:0004519">
    <property type="term" value="F:endonuclease activity"/>
    <property type="evidence" value="ECO:0007669"/>
    <property type="project" value="UniProtKB-KW"/>
</dbReference>
<evidence type="ECO:0000256" key="8">
    <source>
        <dbReference type="ARBA" id="ARBA00022695"/>
    </source>
</evidence>
<keyword evidence="15" id="KW-0347">Helicase</keyword>
<evidence type="ECO:0000313" key="25">
    <source>
        <dbReference type="Proteomes" id="UP000273325"/>
    </source>
</evidence>
<dbReference type="GO" id="GO:0003677">
    <property type="term" value="F:DNA binding"/>
    <property type="evidence" value="ECO:0007669"/>
    <property type="project" value="UniProtKB-KW"/>
</dbReference>
<comment type="cofactor">
    <cofactor evidence="2">
        <name>Mg(2+)</name>
        <dbReference type="ChEBI" id="CHEBI:18420"/>
    </cofactor>
</comment>
<evidence type="ECO:0000256" key="7">
    <source>
        <dbReference type="ARBA" id="ARBA00022679"/>
    </source>
</evidence>
<comment type="catalytic activity">
    <reaction evidence="22">
        <text>ATP + H2O = ADP + phosphate + H(+)</text>
        <dbReference type="Rhea" id="RHEA:13065"/>
        <dbReference type="ChEBI" id="CHEBI:15377"/>
        <dbReference type="ChEBI" id="CHEBI:15378"/>
        <dbReference type="ChEBI" id="CHEBI:30616"/>
        <dbReference type="ChEBI" id="CHEBI:43474"/>
        <dbReference type="ChEBI" id="CHEBI:456216"/>
    </reaction>
</comment>
<dbReference type="GO" id="GO:0046872">
    <property type="term" value="F:metal ion binding"/>
    <property type="evidence" value="ECO:0007669"/>
    <property type="project" value="UniProtKB-KW"/>
</dbReference>
<evidence type="ECO:0000256" key="2">
    <source>
        <dbReference type="ARBA" id="ARBA00001946"/>
    </source>
</evidence>
<dbReference type="GO" id="GO:0000166">
    <property type="term" value="F:nucleotide binding"/>
    <property type="evidence" value="ECO:0007669"/>
    <property type="project" value="UniProtKB-KW"/>
</dbReference>
<keyword evidence="11" id="KW-0479">Metal-binding</keyword>
<evidence type="ECO:0000256" key="16">
    <source>
        <dbReference type="ARBA" id="ARBA00022840"/>
    </source>
</evidence>
<evidence type="ECO:0000256" key="13">
    <source>
        <dbReference type="ARBA" id="ARBA00022759"/>
    </source>
</evidence>
<organism evidence="24 25">
    <name type="scientific">Pacific flying fox faeces associated circular DNA virus-4</name>
    <dbReference type="NCBI Taxonomy" id="1796013"/>
    <lineage>
        <taxon>Viruses</taxon>
        <taxon>Monodnaviria</taxon>
        <taxon>Shotokuvirae</taxon>
        <taxon>Cressdnaviricota</taxon>
        <taxon>Arfiviricetes</taxon>
        <taxon>Rohanvirales</taxon>
        <taxon>Adamaviridae</taxon>
        <taxon>Nurnevirus</taxon>
        <taxon>Nurnevirus wethil</taxon>
    </lineage>
</organism>
<keyword evidence="18" id="KW-0238">DNA-binding</keyword>
<evidence type="ECO:0000256" key="10">
    <source>
        <dbReference type="ARBA" id="ARBA00022722"/>
    </source>
</evidence>
<dbReference type="InterPro" id="IPR049912">
    <property type="entry name" value="CRESS_DNA_REP"/>
</dbReference>
<evidence type="ECO:0000256" key="11">
    <source>
        <dbReference type="ARBA" id="ARBA00022723"/>
    </source>
</evidence>
<keyword evidence="12" id="KW-0547">Nucleotide-binding</keyword>
<dbReference type="Gene3D" id="3.40.1310.20">
    <property type="match status" value="1"/>
</dbReference>
<dbReference type="GO" id="GO:0016779">
    <property type="term" value="F:nucleotidyltransferase activity"/>
    <property type="evidence" value="ECO:0007669"/>
    <property type="project" value="UniProtKB-KW"/>
</dbReference>
<keyword evidence="13" id="KW-0255">Endonuclease</keyword>
<sequence>MGSQLTQRSRNFCFTLNNYTESDTEAVKAIDCKYMVVGFEVGEKGTPHHQGYIRFENARSLGATIKQLPGKPHVEVAKGNASQNIAYCTKSGVFFEKGTRPIDSETCGRNEKRRWTDARAAAKEGRFDDIPDDIYMRHVHAIKRIRMEDGPKPTDLEPRDTYGLWIYGPPGTGKSHFVRTNFRDHYIKGANKWWTGYCGQKYVVIDELSPASGPELSQYMKKWADRWSFEAETKGGNSIIRPYMIIVTSNYSIEEVFSRVDAQAIKRRFTEIKFQ</sequence>
<evidence type="ECO:0000256" key="4">
    <source>
        <dbReference type="ARBA" id="ARBA00008545"/>
    </source>
</evidence>
<evidence type="ECO:0000256" key="19">
    <source>
        <dbReference type="ARBA" id="ARBA00023268"/>
    </source>
</evidence>
<evidence type="ECO:0000256" key="21">
    <source>
        <dbReference type="ARBA" id="ARBA00032243"/>
    </source>
</evidence>
<dbReference type="InterPro" id="IPR027417">
    <property type="entry name" value="P-loop_NTPase"/>
</dbReference>
<keyword evidence="6" id="KW-1048">Host nucleus</keyword>
<comment type="cofactor">
    <cofactor evidence="1">
        <name>Mn(2+)</name>
        <dbReference type="ChEBI" id="CHEBI:29035"/>
    </cofactor>
</comment>
<reference evidence="25" key="1">
    <citation type="journal article" date="2016" name="Infect. Genet. Evol.">
        <title>Cycloviruses, gemycircularviruses and other novel replication-associated protein encoding circular viruses in Pacific flying fox (Pteropus tonganus) faeces.</title>
        <authorList>
            <person name="Male M.F."/>
            <person name="Kraberger S."/>
            <person name="Stainton D."/>
            <person name="Kami V."/>
            <person name="Varsani A."/>
        </authorList>
    </citation>
    <scope>NUCLEOTIDE SEQUENCE [LARGE SCALE GENOMIC DNA]</scope>
</reference>
<keyword evidence="14" id="KW-0378">Hydrolase</keyword>
<keyword evidence="17" id="KW-0190">Covalent protein-DNA linkage</keyword>
<dbReference type="GO" id="GO:0042025">
    <property type="term" value="C:host cell nucleus"/>
    <property type="evidence" value="ECO:0007669"/>
    <property type="project" value="UniProtKB-SubCell"/>
</dbReference>
<dbReference type="GO" id="GO:0006260">
    <property type="term" value="P:DNA replication"/>
    <property type="evidence" value="ECO:0007669"/>
    <property type="project" value="UniProtKB-KW"/>
</dbReference>
<dbReference type="Gene3D" id="3.40.50.300">
    <property type="entry name" value="P-loop containing nucleotide triphosphate hydrolases"/>
    <property type="match status" value="1"/>
</dbReference>
<evidence type="ECO:0000259" key="23">
    <source>
        <dbReference type="PROSITE" id="PS52020"/>
    </source>
</evidence>
<keyword evidence="8" id="KW-0548">Nucleotidyltransferase</keyword>
<dbReference type="Pfam" id="PF02407">
    <property type="entry name" value="Viral_Rep"/>
    <property type="match status" value="1"/>
</dbReference>
<evidence type="ECO:0000256" key="17">
    <source>
        <dbReference type="ARBA" id="ARBA00023124"/>
    </source>
</evidence>
<dbReference type="Proteomes" id="UP000273325">
    <property type="component" value="Segment"/>
</dbReference>
<dbReference type="GO" id="GO:0003724">
    <property type="term" value="F:RNA helicase activity"/>
    <property type="evidence" value="ECO:0007669"/>
    <property type="project" value="InterPro"/>
</dbReference>
<dbReference type="SUPFAM" id="SSF52540">
    <property type="entry name" value="P-loop containing nucleoside triphosphate hydrolases"/>
    <property type="match status" value="1"/>
</dbReference>
<evidence type="ECO:0000256" key="20">
    <source>
        <dbReference type="ARBA" id="ARBA00030754"/>
    </source>
</evidence>
<evidence type="ECO:0000256" key="6">
    <source>
        <dbReference type="ARBA" id="ARBA00022562"/>
    </source>
</evidence>
<evidence type="ECO:0000256" key="1">
    <source>
        <dbReference type="ARBA" id="ARBA00001936"/>
    </source>
</evidence>
<evidence type="ECO:0000256" key="14">
    <source>
        <dbReference type="ARBA" id="ARBA00022801"/>
    </source>
</evidence>
<name>A0A140CTT3_9VIRU</name>
<feature type="domain" description="CRESS-DNA virus Rep endonuclease" evidence="23">
    <location>
        <begin position="6"/>
        <end position="100"/>
    </location>
</feature>
<keyword evidence="19" id="KW-0511">Multifunctional enzyme</keyword>
<dbReference type="PROSITE" id="PS52020">
    <property type="entry name" value="CRESS_DNA_REP"/>
    <property type="match status" value="1"/>
</dbReference>
<dbReference type="GO" id="GO:0003723">
    <property type="term" value="F:RNA binding"/>
    <property type="evidence" value="ECO:0007669"/>
    <property type="project" value="InterPro"/>
</dbReference>
<keyword evidence="25" id="KW-1185">Reference proteome</keyword>
<keyword evidence="9" id="KW-0235">DNA replication</keyword>
<keyword evidence="16" id="KW-0067">ATP-binding</keyword>
<comment type="subcellular location">
    <subcellularLocation>
        <location evidence="3">Host nucleus</location>
    </subcellularLocation>
</comment>
<keyword evidence="10" id="KW-0540">Nuclease</keyword>
<evidence type="ECO:0000256" key="15">
    <source>
        <dbReference type="ARBA" id="ARBA00022806"/>
    </source>
</evidence>
<dbReference type="InterPro" id="IPR000605">
    <property type="entry name" value="Helicase_SF3_ssDNA/RNA_vir"/>
</dbReference>
<dbReference type="Pfam" id="PF00910">
    <property type="entry name" value="RNA_helicase"/>
    <property type="match status" value="1"/>
</dbReference>
<dbReference type="EMBL" id="KT732819">
    <property type="protein sequence ID" value="AMH87740.1"/>
    <property type="molecule type" value="Genomic_DNA"/>
</dbReference>
<accession>A0A140CTT3</accession>
<evidence type="ECO:0000256" key="5">
    <source>
        <dbReference type="ARBA" id="ARBA00014531"/>
    </source>
</evidence>
<evidence type="ECO:0000256" key="9">
    <source>
        <dbReference type="ARBA" id="ARBA00022705"/>
    </source>
</evidence>
<keyword evidence="7" id="KW-0808">Transferase</keyword>
<proteinExistence type="inferred from homology"/>
<dbReference type="GO" id="GO:0016787">
    <property type="term" value="F:hydrolase activity"/>
    <property type="evidence" value="ECO:0007669"/>
    <property type="project" value="UniProtKB-KW"/>
</dbReference>
<evidence type="ECO:0000256" key="18">
    <source>
        <dbReference type="ARBA" id="ARBA00023125"/>
    </source>
</evidence>
<evidence type="ECO:0000313" key="24">
    <source>
        <dbReference type="EMBL" id="AMH87740.1"/>
    </source>
</evidence>